<dbReference type="SUPFAM" id="SSF54211">
    <property type="entry name" value="Ribosomal protein S5 domain 2-like"/>
    <property type="match status" value="1"/>
</dbReference>
<dbReference type="GO" id="GO:0022627">
    <property type="term" value="C:cytosolic small ribosomal subunit"/>
    <property type="evidence" value="ECO:0007669"/>
    <property type="project" value="TreeGrafter"/>
</dbReference>
<evidence type="ECO:0000313" key="5">
    <source>
        <dbReference type="Proteomes" id="UP000031668"/>
    </source>
</evidence>
<dbReference type="GO" id="GO:0003723">
    <property type="term" value="F:RNA binding"/>
    <property type="evidence" value="ECO:0007669"/>
    <property type="project" value="TreeGrafter"/>
</dbReference>
<dbReference type="PANTHER" id="PTHR21569">
    <property type="entry name" value="RIBOSOMAL PROTEIN S9"/>
    <property type="match status" value="1"/>
</dbReference>
<dbReference type="Proteomes" id="UP000031668">
    <property type="component" value="Unassembled WGS sequence"/>
</dbReference>
<name>A0A0C2MMW3_THEKT</name>
<dbReference type="EMBL" id="JWZT01003741">
    <property type="protein sequence ID" value="KII65690.1"/>
    <property type="molecule type" value="Genomic_DNA"/>
</dbReference>
<comment type="caution">
    <text evidence="4">The sequence shown here is derived from an EMBL/GenBank/DDBJ whole genome shotgun (WGS) entry which is preliminary data.</text>
</comment>
<dbReference type="Pfam" id="PF00380">
    <property type="entry name" value="Ribosomal_S9"/>
    <property type="match status" value="1"/>
</dbReference>
<evidence type="ECO:0000256" key="2">
    <source>
        <dbReference type="ARBA" id="ARBA00022980"/>
    </source>
</evidence>
<dbReference type="Gene3D" id="3.30.230.10">
    <property type="match status" value="1"/>
</dbReference>
<proteinExistence type="inferred from homology"/>
<keyword evidence="3" id="KW-0687">Ribonucleoprotein</keyword>
<dbReference type="OMA" id="KFQFSKR"/>
<dbReference type="InterPro" id="IPR023035">
    <property type="entry name" value="Ribosomal_uS9_bac/plastid"/>
</dbReference>
<dbReference type="AlphaFoldDB" id="A0A0C2MMW3"/>
<keyword evidence="5" id="KW-1185">Reference proteome</keyword>
<dbReference type="OrthoDB" id="10254627at2759"/>
<gene>
    <name evidence="4" type="ORF">RF11_16101</name>
</gene>
<reference evidence="4 5" key="1">
    <citation type="journal article" date="2014" name="Genome Biol. Evol.">
        <title>The genome of the myxosporean Thelohanellus kitauei shows adaptations to nutrient acquisition within its fish host.</title>
        <authorList>
            <person name="Yang Y."/>
            <person name="Xiong J."/>
            <person name="Zhou Z."/>
            <person name="Huo F."/>
            <person name="Miao W."/>
            <person name="Ran C."/>
            <person name="Liu Y."/>
            <person name="Zhang J."/>
            <person name="Feng J."/>
            <person name="Wang M."/>
            <person name="Wang M."/>
            <person name="Wang L."/>
            <person name="Yao B."/>
        </authorList>
    </citation>
    <scope>NUCLEOTIDE SEQUENCE [LARGE SCALE GENOMIC DNA]</scope>
    <source>
        <strain evidence="4">Wuqing</strain>
    </source>
</reference>
<keyword evidence="2 4" id="KW-0689">Ribosomal protein</keyword>
<evidence type="ECO:0000313" key="4">
    <source>
        <dbReference type="EMBL" id="KII65690.1"/>
    </source>
</evidence>
<dbReference type="InterPro" id="IPR014721">
    <property type="entry name" value="Ribsml_uS5_D2-typ_fold_subgr"/>
</dbReference>
<organism evidence="4 5">
    <name type="scientific">Thelohanellus kitauei</name>
    <name type="common">Myxosporean</name>
    <dbReference type="NCBI Taxonomy" id="669202"/>
    <lineage>
        <taxon>Eukaryota</taxon>
        <taxon>Metazoa</taxon>
        <taxon>Cnidaria</taxon>
        <taxon>Myxozoa</taxon>
        <taxon>Myxosporea</taxon>
        <taxon>Bivalvulida</taxon>
        <taxon>Platysporina</taxon>
        <taxon>Myxobolidae</taxon>
        <taxon>Thelohanellus</taxon>
    </lineage>
</organism>
<comment type="similarity">
    <text evidence="1">Belongs to the universal ribosomal protein uS9 family.</text>
</comment>
<dbReference type="InterPro" id="IPR000754">
    <property type="entry name" value="Ribosomal_uS9"/>
</dbReference>
<dbReference type="GO" id="GO:0003735">
    <property type="term" value="F:structural constituent of ribosome"/>
    <property type="evidence" value="ECO:0007669"/>
    <property type="project" value="InterPro"/>
</dbReference>
<sequence length="159" mass="18364">MAIHYRPDSSRFIDHLNQYRSRVKNVKNDSKEKTQADEYRALGKRKTSIADVVIKRGTGKITVNGRDYSEYFPCQLMRESVLAPFYEIEDTNFDVDANVIGGGLSGQAGAIRNAVSICLRDFDPKLSQTLEKPSYCIKDYRVVERKKYGRHKARKRHTW</sequence>
<evidence type="ECO:0000256" key="1">
    <source>
        <dbReference type="ARBA" id="ARBA00005251"/>
    </source>
</evidence>
<dbReference type="PANTHER" id="PTHR21569:SF1">
    <property type="entry name" value="SMALL RIBOSOMAL SUBUNIT PROTEIN US9M"/>
    <property type="match status" value="1"/>
</dbReference>
<protein>
    <submittedName>
        <fullName evidence="4">30S ribosomal protein S9</fullName>
    </submittedName>
</protein>
<accession>A0A0C2MMW3</accession>
<dbReference type="NCBIfam" id="NF001099">
    <property type="entry name" value="PRK00132.1"/>
    <property type="match status" value="1"/>
</dbReference>
<dbReference type="GO" id="GO:0006412">
    <property type="term" value="P:translation"/>
    <property type="evidence" value="ECO:0007669"/>
    <property type="project" value="InterPro"/>
</dbReference>
<dbReference type="InterPro" id="IPR020568">
    <property type="entry name" value="Ribosomal_Su5_D2-typ_SF"/>
</dbReference>
<evidence type="ECO:0000256" key="3">
    <source>
        <dbReference type="ARBA" id="ARBA00023274"/>
    </source>
</evidence>